<reference evidence="8" key="1">
    <citation type="submission" date="2020-09" db="EMBL/GenBank/DDBJ databases">
        <title>First Report of a novel Colistin-Resistant species of Enterobacter cloacae complex Producing MCR-5 isolated from hospital sewage water.</title>
        <authorList>
            <person name="Zhou K."/>
        </authorList>
    </citation>
    <scope>NUCLEOTIDE SEQUENCE [LARGE SCALE GENOMIC DNA]</scope>
    <source>
        <strain evidence="8">HSW1412</strain>
    </source>
</reference>
<evidence type="ECO:0000256" key="5">
    <source>
        <dbReference type="ARBA" id="ARBA00022679"/>
    </source>
</evidence>
<keyword evidence="8" id="KW-0456">Lyase</keyword>
<dbReference type="AlphaFoldDB" id="A0A7T0DTA7"/>
<accession>A0A7T0DTA7</accession>
<dbReference type="EC" id="2.3.3.14" evidence="3"/>
<comment type="similarity">
    <text evidence="2">Belongs to the alpha-IPM synthase/homocitrate synthase family.</text>
</comment>
<name>A0A7T0DTA7_9ENTR</name>
<evidence type="ECO:0000259" key="7">
    <source>
        <dbReference type="PROSITE" id="PS50991"/>
    </source>
</evidence>
<evidence type="ECO:0000256" key="1">
    <source>
        <dbReference type="ARBA" id="ARBA00003050"/>
    </source>
</evidence>
<comment type="catalytic activity">
    <reaction evidence="6">
        <text>acetyl-CoA + 2-oxoglutarate + H2O = (2R)-homocitrate + CoA + H(+)</text>
        <dbReference type="Rhea" id="RHEA:12929"/>
        <dbReference type="ChEBI" id="CHEBI:15377"/>
        <dbReference type="ChEBI" id="CHEBI:15378"/>
        <dbReference type="ChEBI" id="CHEBI:16810"/>
        <dbReference type="ChEBI" id="CHEBI:57287"/>
        <dbReference type="ChEBI" id="CHEBI:57288"/>
        <dbReference type="ChEBI" id="CHEBI:58884"/>
        <dbReference type="EC" id="2.3.3.14"/>
    </reaction>
</comment>
<protein>
    <recommendedName>
        <fullName evidence="4">Homocitrate synthase</fullName>
        <ecNumber evidence="3">2.3.3.14</ecNumber>
    </recommendedName>
</protein>
<dbReference type="PANTHER" id="PTHR42880:SF1">
    <property type="entry name" value="ISOPROPYLMALATE_HOMOCITRATE_CITRAMALATE SYNTHASE FAMILY PROTEIN"/>
    <property type="match status" value="1"/>
</dbReference>
<organism evidence="8">
    <name type="scientific">Enterobacter mori</name>
    <dbReference type="NCBI Taxonomy" id="539813"/>
    <lineage>
        <taxon>Bacteria</taxon>
        <taxon>Pseudomonadati</taxon>
        <taxon>Pseudomonadota</taxon>
        <taxon>Gammaproteobacteria</taxon>
        <taxon>Enterobacterales</taxon>
        <taxon>Enterobacteriaceae</taxon>
        <taxon>Enterobacter</taxon>
    </lineage>
</organism>
<dbReference type="InterPro" id="IPR000891">
    <property type="entry name" value="PYR_CT"/>
</dbReference>
<feature type="domain" description="Pyruvate carboxyltransferase" evidence="7">
    <location>
        <begin position="2"/>
        <end position="256"/>
    </location>
</feature>
<dbReference type="InterPro" id="IPR013785">
    <property type="entry name" value="Aldolase_TIM"/>
</dbReference>
<gene>
    <name evidence="8" type="ORF">IDM36_13805</name>
</gene>
<evidence type="ECO:0000313" key="8">
    <source>
        <dbReference type="EMBL" id="QPJ99003.1"/>
    </source>
</evidence>
<comment type="function">
    <text evidence="1">This protein is a Fe-Mo-cofactor biosynthetic component.</text>
</comment>
<evidence type="ECO:0000256" key="4">
    <source>
        <dbReference type="ARBA" id="ARBA00020735"/>
    </source>
</evidence>
<sequence length="313" mass="34447">MINNIDVTLRDGGYQNNFHFPTDYAIKHVRALVDSGVEWIEIGYRNGSFKPIPDIGMTGMSCDSYIQQIHNAVPEAKLVVIAHPHNIDQEDIISMKMLGVAMLRICIKTDNPQPALALCEFAKKNGLSVSMNFTRASQINAKTLVEVAAQCEKAGADIIYIADSNGSLRPEQTARLVNILKCTTRLEVGFHAHDNLGLAMANSIEAVKAGATFIDSSLTGMGKGAGNLALETWLSLCNFDEGQERYQTEWIFNQVHQLESEACYNASHRSVVDMILGVKNLSVDHRKMIEEKLSEARENTFSAIDSVITETAA</sequence>
<dbReference type="EMBL" id="CP061801">
    <property type="protein sequence ID" value="QPJ99003.1"/>
    <property type="molecule type" value="Genomic_DNA"/>
</dbReference>
<evidence type="ECO:0000256" key="3">
    <source>
        <dbReference type="ARBA" id="ARBA00012974"/>
    </source>
</evidence>
<proteinExistence type="inferred from homology"/>
<keyword evidence="5" id="KW-0808">Transferase</keyword>
<dbReference type="SUPFAM" id="SSF51569">
    <property type="entry name" value="Aldolase"/>
    <property type="match status" value="1"/>
</dbReference>
<dbReference type="Gene3D" id="3.20.20.70">
    <property type="entry name" value="Aldolase class I"/>
    <property type="match status" value="1"/>
</dbReference>
<evidence type="ECO:0000256" key="6">
    <source>
        <dbReference type="ARBA" id="ARBA00048019"/>
    </source>
</evidence>
<dbReference type="GO" id="GO:0004410">
    <property type="term" value="F:homocitrate synthase activity"/>
    <property type="evidence" value="ECO:0007669"/>
    <property type="project" value="UniProtKB-EC"/>
</dbReference>
<dbReference type="PANTHER" id="PTHR42880">
    <property type="entry name" value="HOMOCITRATE SYNTHASE"/>
    <property type="match status" value="1"/>
</dbReference>
<dbReference type="GO" id="GO:0016829">
    <property type="term" value="F:lyase activity"/>
    <property type="evidence" value="ECO:0007669"/>
    <property type="project" value="UniProtKB-KW"/>
</dbReference>
<dbReference type="Pfam" id="PF00682">
    <property type="entry name" value="HMGL-like"/>
    <property type="match status" value="1"/>
</dbReference>
<evidence type="ECO:0000256" key="2">
    <source>
        <dbReference type="ARBA" id="ARBA00006154"/>
    </source>
</evidence>
<dbReference type="PROSITE" id="PS50991">
    <property type="entry name" value="PYR_CT"/>
    <property type="match status" value="1"/>
</dbReference>